<evidence type="ECO:0000256" key="7">
    <source>
        <dbReference type="ARBA" id="ARBA00049158"/>
    </source>
</evidence>
<comment type="similarity">
    <text evidence="2 8">Belongs to the PHP hydrolase family. HisK subfamily.</text>
</comment>
<proteinExistence type="inferred from homology"/>
<dbReference type="RefSeq" id="WP_138156789.1">
    <property type="nucleotide sequence ID" value="NZ_CP039381.1"/>
</dbReference>
<protein>
    <recommendedName>
        <fullName evidence="3 8">Histidinol-phosphatase</fullName>
        <shortName evidence="8">HolPase</shortName>
        <ecNumber evidence="3 8">3.1.3.15</ecNumber>
    </recommendedName>
</protein>
<dbReference type="OrthoDB" id="9775255at2"/>
<dbReference type="AlphaFoldDB" id="A0A4V1G525"/>
<dbReference type="InterPro" id="IPR004013">
    <property type="entry name" value="PHP_dom"/>
</dbReference>
<dbReference type="KEGG" id="ruj:E5Z56_04905"/>
<accession>A0A4V1G525</accession>
<dbReference type="SUPFAM" id="SSF89550">
    <property type="entry name" value="PHP domain-like"/>
    <property type="match status" value="1"/>
</dbReference>
<dbReference type="Gene3D" id="3.20.20.140">
    <property type="entry name" value="Metal-dependent hydrolases"/>
    <property type="match status" value="1"/>
</dbReference>
<dbReference type="Pfam" id="PF02811">
    <property type="entry name" value="PHP"/>
    <property type="match status" value="1"/>
</dbReference>
<keyword evidence="11" id="KW-1185">Reference proteome</keyword>
<dbReference type="EC" id="3.1.3.15" evidence="3 8"/>
<comment type="catalytic activity">
    <reaction evidence="7 8">
        <text>L-histidinol phosphate + H2O = L-histidinol + phosphate</text>
        <dbReference type="Rhea" id="RHEA:14465"/>
        <dbReference type="ChEBI" id="CHEBI:15377"/>
        <dbReference type="ChEBI" id="CHEBI:43474"/>
        <dbReference type="ChEBI" id="CHEBI:57699"/>
        <dbReference type="ChEBI" id="CHEBI:57980"/>
        <dbReference type="EC" id="3.1.3.15"/>
    </reaction>
</comment>
<gene>
    <name evidence="10" type="ORF">E5Z56_04905</name>
</gene>
<reference evidence="10 11" key="1">
    <citation type="submission" date="2019-04" db="EMBL/GenBank/DDBJ databases">
        <authorList>
            <person name="Embree M."/>
            <person name="Gaffney J.R."/>
        </authorList>
    </citation>
    <scope>NUCLEOTIDE SEQUENCE [LARGE SCALE GENOMIC DNA]</scope>
    <source>
        <strain evidence="10 11">JE7A12</strain>
    </source>
</reference>
<evidence type="ECO:0000259" key="9">
    <source>
        <dbReference type="Pfam" id="PF02811"/>
    </source>
</evidence>
<sequence length="259" mass="30420">MLYNLHTHTFRCNHATGEDKAYVEYAIQSGVKVLGFSDHCPQFFKKPNYYSHFRMRPIFVEKYAQSVRDLAEEYKDDIKILLGFETEYYPETYDELIKTIRDLDTDYLILGEHLIGNEYDEEQFYTGERGGDDYLKKYTDQVIEGLEKGVFTYLCHPDLVNHKGSKEVYIKEMTRLCEKAKELNIPLEYNMLGKYYGRNYPNKVFWNIAKEVGNTAVIGFDAHTPTFMLKTDLRDECVNELNDLGIKLLDFDEINIIKP</sequence>
<keyword evidence="6 8" id="KW-0368">Histidine biosynthesis</keyword>
<dbReference type="PANTHER" id="PTHR21039:SF0">
    <property type="entry name" value="HISTIDINOL-PHOSPHATASE"/>
    <property type="match status" value="1"/>
</dbReference>
<dbReference type="UniPathway" id="UPA00031">
    <property type="reaction ID" value="UER00013"/>
</dbReference>
<dbReference type="GO" id="GO:0000105">
    <property type="term" value="P:L-histidine biosynthetic process"/>
    <property type="evidence" value="ECO:0007669"/>
    <property type="project" value="UniProtKB-UniRule"/>
</dbReference>
<evidence type="ECO:0000256" key="3">
    <source>
        <dbReference type="ARBA" id="ARBA00013085"/>
    </source>
</evidence>
<dbReference type="InterPro" id="IPR016195">
    <property type="entry name" value="Pol/histidinol_Pase-like"/>
</dbReference>
<evidence type="ECO:0000256" key="6">
    <source>
        <dbReference type="ARBA" id="ARBA00023102"/>
    </source>
</evidence>
<dbReference type="Proteomes" id="UP000301475">
    <property type="component" value="Chromosome"/>
</dbReference>
<keyword evidence="4 8" id="KW-0028">Amino-acid biosynthesis</keyword>
<dbReference type="GO" id="GO:0004401">
    <property type="term" value="F:histidinol-phosphatase activity"/>
    <property type="evidence" value="ECO:0007669"/>
    <property type="project" value="UniProtKB-UniRule"/>
</dbReference>
<evidence type="ECO:0000256" key="1">
    <source>
        <dbReference type="ARBA" id="ARBA00004970"/>
    </source>
</evidence>
<evidence type="ECO:0000256" key="2">
    <source>
        <dbReference type="ARBA" id="ARBA00009152"/>
    </source>
</evidence>
<comment type="pathway">
    <text evidence="1 8">Amino-acid biosynthesis; L-histidine biosynthesis; L-histidine from 5-phospho-alpha-D-ribose 1-diphosphate: step 8/9.</text>
</comment>
<dbReference type="GO" id="GO:0005737">
    <property type="term" value="C:cytoplasm"/>
    <property type="evidence" value="ECO:0007669"/>
    <property type="project" value="TreeGrafter"/>
</dbReference>
<dbReference type="CDD" id="cd12110">
    <property type="entry name" value="PHP_HisPPase_Hisj_like"/>
    <property type="match status" value="1"/>
</dbReference>
<name>A0A4V1G525_9FIRM</name>
<dbReference type="EMBL" id="CP039381">
    <property type="protein sequence ID" value="QCT06743.1"/>
    <property type="molecule type" value="Genomic_DNA"/>
</dbReference>
<keyword evidence="5 8" id="KW-0378">Hydrolase</keyword>
<evidence type="ECO:0000313" key="10">
    <source>
        <dbReference type="EMBL" id="QCT06743.1"/>
    </source>
</evidence>
<evidence type="ECO:0000256" key="8">
    <source>
        <dbReference type="RuleBase" id="RU366003"/>
    </source>
</evidence>
<evidence type="ECO:0000256" key="4">
    <source>
        <dbReference type="ARBA" id="ARBA00022605"/>
    </source>
</evidence>
<organism evidence="10 11">
    <name type="scientific">Ruminococcus bovis</name>
    <dbReference type="NCBI Taxonomy" id="2564099"/>
    <lineage>
        <taxon>Bacteria</taxon>
        <taxon>Bacillati</taxon>
        <taxon>Bacillota</taxon>
        <taxon>Clostridia</taxon>
        <taxon>Eubacteriales</taxon>
        <taxon>Oscillospiraceae</taxon>
        <taxon>Ruminococcus</taxon>
    </lineage>
</organism>
<dbReference type="InterPro" id="IPR010140">
    <property type="entry name" value="Histidinol_P_phosphatase_HisJ"/>
</dbReference>
<dbReference type="PANTHER" id="PTHR21039">
    <property type="entry name" value="HISTIDINOL PHOSPHATASE-RELATED"/>
    <property type="match status" value="1"/>
</dbReference>
<evidence type="ECO:0000313" key="11">
    <source>
        <dbReference type="Proteomes" id="UP000301475"/>
    </source>
</evidence>
<feature type="domain" description="PHP" evidence="9">
    <location>
        <begin position="5"/>
        <end position="190"/>
    </location>
</feature>
<evidence type="ECO:0000256" key="5">
    <source>
        <dbReference type="ARBA" id="ARBA00022801"/>
    </source>
</evidence>